<organism evidence="2 3">
    <name type="scientific">Rosa chinensis</name>
    <name type="common">China rose</name>
    <dbReference type="NCBI Taxonomy" id="74649"/>
    <lineage>
        <taxon>Eukaryota</taxon>
        <taxon>Viridiplantae</taxon>
        <taxon>Streptophyta</taxon>
        <taxon>Embryophyta</taxon>
        <taxon>Tracheophyta</taxon>
        <taxon>Spermatophyta</taxon>
        <taxon>Magnoliopsida</taxon>
        <taxon>eudicotyledons</taxon>
        <taxon>Gunneridae</taxon>
        <taxon>Pentapetalae</taxon>
        <taxon>rosids</taxon>
        <taxon>fabids</taxon>
        <taxon>Rosales</taxon>
        <taxon>Rosaceae</taxon>
        <taxon>Rosoideae</taxon>
        <taxon>Rosoideae incertae sedis</taxon>
        <taxon>Rosa</taxon>
    </lineage>
</organism>
<accession>A0A2P6S6J0</accession>
<gene>
    <name evidence="2" type="ORF">RchiOBHm_Chr2g0175631</name>
</gene>
<dbReference type="AlphaFoldDB" id="A0A2P6S6J0"/>
<evidence type="ECO:0000256" key="1">
    <source>
        <dbReference type="SAM" id="Phobius"/>
    </source>
</evidence>
<dbReference type="Gramene" id="PRQ54269">
    <property type="protein sequence ID" value="PRQ54269"/>
    <property type="gene ID" value="RchiOBHm_Chr2g0175631"/>
</dbReference>
<keyword evidence="3" id="KW-1185">Reference proteome</keyword>
<name>A0A2P6S6J0_ROSCH</name>
<dbReference type="EMBL" id="PDCK01000040">
    <property type="protein sequence ID" value="PRQ54269.1"/>
    <property type="molecule type" value="Genomic_DNA"/>
</dbReference>
<evidence type="ECO:0000313" key="2">
    <source>
        <dbReference type="EMBL" id="PRQ54269.1"/>
    </source>
</evidence>
<sequence>MASSVWRSDGWWSAWSMWSEARSWRRYTMDRMALTSNLRWVARRRWQLWWIWVFKVVGMAEARHSESFIDFLLIDWLWFAVWFSRHLRLGEIEDMRLRWWIAGGSSDDKGEEYCGGDFFPLVKVLVLVRLLFSLLWLLVSLLWSIVGPYSFELGLGQIDVPWMWCLSWGRVGVISVLSYGQCANKRSLHVVWFYWGAVWKRALVSLAVVYGVLSSFSGLSVACEVGRNRWLGVGLFWLMDVILDDGPVTSSVFREESGEFLSITGHSHIM</sequence>
<protein>
    <recommendedName>
        <fullName evidence="4">Transmembrane protein</fullName>
    </recommendedName>
</protein>
<keyword evidence="1" id="KW-0812">Transmembrane</keyword>
<proteinExistence type="predicted"/>
<keyword evidence="1" id="KW-0472">Membrane</keyword>
<feature type="transmembrane region" description="Helical" evidence="1">
    <location>
        <begin position="161"/>
        <end position="180"/>
    </location>
</feature>
<feature type="transmembrane region" description="Helical" evidence="1">
    <location>
        <begin position="192"/>
        <end position="213"/>
    </location>
</feature>
<evidence type="ECO:0000313" key="3">
    <source>
        <dbReference type="Proteomes" id="UP000238479"/>
    </source>
</evidence>
<comment type="caution">
    <text evidence="2">The sequence shown here is derived from an EMBL/GenBank/DDBJ whole genome shotgun (WGS) entry which is preliminary data.</text>
</comment>
<feature type="transmembrane region" description="Helical" evidence="1">
    <location>
        <begin position="126"/>
        <end position="149"/>
    </location>
</feature>
<evidence type="ECO:0008006" key="4">
    <source>
        <dbReference type="Google" id="ProtNLM"/>
    </source>
</evidence>
<dbReference type="Proteomes" id="UP000238479">
    <property type="component" value="Chromosome 2"/>
</dbReference>
<reference evidence="2 3" key="1">
    <citation type="journal article" date="2018" name="Nat. Genet.">
        <title>The Rosa genome provides new insights in the design of modern roses.</title>
        <authorList>
            <person name="Bendahmane M."/>
        </authorList>
    </citation>
    <scope>NUCLEOTIDE SEQUENCE [LARGE SCALE GENOMIC DNA]</scope>
    <source>
        <strain evidence="3">cv. Old Blush</strain>
    </source>
</reference>
<keyword evidence="1" id="KW-1133">Transmembrane helix</keyword>